<feature type="transmembrane region" description="Helical" evidence="1">
    <location>
        <begin position="12"/>
        <end position="29"/>
    </location>
</feature>
<gene>
    <name evidence="2" type="ORF">SAMN02746089_01876</name>
</gene>
<keyword evidence="1" id="KW-0812">Transmembrane</keyword>
<feature type="transmembrane region" description="Helical" evidence="1">
    <location>
        <begin position="86"/>
        <end position="107"/>
    </location>
</feature>
<evidence type="ECO:0000313" key="3">
    <source>
        <dbReference type="Proteomes" id="UP000184088"/>
    </source>
</evidence>
<feature type="transmembrane region" description="Helical" evidence="1">
    <location>
        <begin position="119"/>
        <end position="137"/>
    </location>
</feature>
<dbReference type="Proteomes" id="UP000184088">
    <property type="component" value="Unassembled WGS sequence"/>
</dbReference>
<evidence type="ECO:0000256" key="1">
    <source>
        <dbReference type="SAM" id="Phobius"/>
    </source>
</evidence>
<proteinExistence type="predicted"/>
<dbReference type="OrthoDB" id="10012337at2"/>
<sequence length="262" mass="30939">MENEHIIPPIKNLVTFFLCAKIIFSPLLFLPTTLFRVIDNNVKNKYDKFFYGFFFIMISSFLYGFLINLIVLIFKPSFMPFIKIQWLILEGFCTFTFIFLVIDVIYAAVWKKVLNLKLLWLYATSRLSLIVTLYILLDKKHRQEIKLPKNFIYIEPHYQLHTIKKLNNFSKFTLKKETYKDLIKIINNFPNKDVVFFAHTPMQLDKILSHFSLSSNIKLLGPYPAKTPPENSIKILGKKSPWYIYLIVKTKELSFSQKKKAG</sequence>
<reference evidence="2 3" key="1">
    <citation type="submission" date="2016-11" db="EMBL/GenBank/DDBJ databases">
        <authorList>
            <person name="Jaros S."/>
            <person name="Januszkiewicz K."/>
            <person name="Wedrychowicz H."/>
        </authorList>
    </citation>
    <scope>NUCLEOTIDE SEQUENCE [LARGE SCALE GENOMIC DNA]</scope>
    <source>
        <strain evidence="2 3">DSM 17918</strain>
    </source>
</reference>
<dbReference type="EMBL" id="FQVH01000022">
    <property type="protein sequence ID" value="SHF42181.1"/>
    <property type="molecule type" value="Genomic_DNA"/>
</dbReference>
<name>A0A1M5BI63_9THEO</name>
<feature type="transmembrane region" description="Helical" evidence="1">
    <location>
        <begin position="49"/>
        <end position="74"/>
    </location>
</feature>
<evidence type="ECO:0000313" key="2">
    <source>
        <dbReference type="EMBL" id="SHF42181.1"/>
    </source>
</evidence>
<keyword evidence="1" id="KW-1133">Transmembrane helix</keyword>
<dbReference type="STRING" id="1121256.SAMN02746089_01876"/>
<keyword evidence="1" id="KW-0472">Membrane</keyword>
<dbReference type="RefSeq" id="WP_073344487.1">
    <property type="nucleotide sequence ID" value="NZ_FQVH01000022.1"/>
</dbReference>
<accession>A0A1M5BI63</accession>
<organism evidence="2 3">
    <name type="scientific">Caldanaerobius fijiensis DSM 17918</name>
    <dbReference type="NCBI Taxonomy" id="1121256"/>
    <lineage>
        <taxon>Bacteria</taxon>
        <taxon>Bacillati</taxon>
        <taxon>Bacillota</taxon>
        <taxon>Clostridia</taxon>
        <taxon>Thermoanaerobacterales</taxon>
        <taxon>Thermoanaerobacteraceae</taxon>
        <taxon>Caldanaerobius</taxon>
    </lineage>
</organism>
<keyword evidence="3" id="KW-1185">Reference proteome</keyword>
<dbReference type="AlphaFoldDB" id="A0A1M5BI63"/>
<protein>
    <submittedName>
        <fullName evidence="2">Uncharacterized protein</fullName>
    </submittedName>
</protein>